<evidence type="ECO:0000256" key="1">
    <source>
        <dbReference type="ARBA" id="ARBA00007637"/>
    </source>
</evidence>
<dbReference type="PANTHER" id="PTHR43000">
    <property type="entry name" value="DTDP-D-GLUCOSE 4,6-DEHYDRATASE-RELATED"/>
    <property type="match status" value="1"/>
</dbReference>
<protein>
    <submittedName>
        <fullName evidence="3">NAD-dependent epimerase/dehydratase family protein</fullName>
    </submittedName>
</protein>
<comment type="caution">
    <text evidence="3">The sequence shown here is derived from an EMBL/GenBank/DDBJ whole genome shotgun (WGS) entry which is preliminary data.</text>
</comment>
<accession>A0ABD6DNP8</accession>
<reference evidence="3 4" key="1">
    <citation type="journal article" date="2019" name="Int. J. Syst. Evol. Microbiol.">
        <title>The Global Catalogue of Microorganisms (GCM) 10K type strain sequencing project: providing services to taxonomists for standard genome sequencing and annotation.</title>
        <authorList>
            <consortium name="The Broad Institute Genomics Platform"/>
            <consortium name="The Broad Institute Genome Sequencing Center for Infectious Disease"/>
            <person name="Wu L."/>
            <person name="Ma J."/>
        </authorList>
    </citation>
    <scope>NUCLEOTIDE SEQUENCE [LARGE SCALE GENOMIC DNA]</scope>
    <source>
        <strain evidence="3 4">CGMCC 1.10390</strain>
    </source>
</reference>
<feature type="domain" description="NAD-dependent epimerase/dehydratase" evidence="2">
    <location>
        <begin position="8"/>
        <end position="238"/>
    </location>
</feature>
<dbReference type="SUPFAM" id="SSF51735">
    <property type="entry name" value="NAD(P)-binding Rossmann-fold domains"/>
    <property type="match status" value="1"/>
</dbReference>
<dbReference type="EMBL" id="JBHUDO010000004">
    <property type="protein sequence ID" value="MFD1647726.1"/>
    <property type="molecule type" value="Genomic_DNA"/>
</dbReference>
<sequence length="312" mass="33622">MSQSSKRILVTGGAGFVGTRFVTDLVEAGHDVHVVDDCSVGSPDRLPAGVTVDEVDVRSRELEPALQSYDPHAIVHMAAIHYVPYCDEHPGETYDVNVLGTRTLLDAARTLDTLETVVNVSSAAVYPPLDGPLSEDVRPGPMDPYGKSKLVGEELVNLFGERTDVDTVSARLFNVYGPGETNPHLIPAILDQLRDGSRTVELGNLTPRRDYVHVRDVSRALQRLVDHADDAPPALNVGTGDAHSVRAVVEAVSLALGEDIEVTQDQERVRASDRPHLQADIERMSSVTGWTPTVGLVDGLAELLVMDGVEAT</sequence>
<dbReference type="AlphaFoldDB" id="A0ABD6DNP8"/>
<dbReference type="InterPro" id="IPR036291">
    <property type="entry name" value="NAD(P)-bd_dom_sf"/>
</dbReference>
<dbReference type="RefSeq" id="WP_256401794.1">
    <property type="nucleotide sequence ID" value="NZ_JANHJR010000004.1"/>
</dbReference>
<comment type="similarity">
    <text evidence="1">Belongs to the NAD(P)-dependent epimerase/dehydratase family.</text>
</comment>
<organism evidence="3 4">
    <name type="scientific">Haloarchaeobius litoreus</name>
    <dbReference type="NCBI Taxonomy" id="755306"/>
    <lineage>
        <taxon>Archaea</taxon>
        <taxon>Methanobacteriati</taxon>
        <taxon>Methanobacteriota</taxon>
        <taxon>Stenosarchaea group</taxon>
        <taxon>Halobacteria</taxon>
        <taxon>Halobacteriales</taxon>
        <taxon>Halorubellaceae</taxon>
        <taxon>Haloarchaeobius</taxon>
    </lineage>
</organism>
<dbReference type="InterPro" id="IPR001509">
    <property type="entry name" value="Epimerase_deHydtase"/>
</dbReference>
<keyword evidence="4" id="KW-1185">Reference proteome</keyword>
<dbReference type="Gene3D" id="3.40.50.720">
    <property type="entry name" value="NAD(P)-binding Rossmann-like Domain"/>
    <property type="match status" value="1"/>
</dbReference>
<evidence type="ECO:0000313" key="3">
    <source>
        <dbReference type="EMBL" id="MFD1647726.1"/>
    </source>
</evidence>
<dbReference type="Proteomes" id="UP001597034">
    <property type="component" value="Unassembled WGS sequence"/>
</dbReference>
<dbReference type="Pfam" id="PF01370">
    <property type="entry name" value="Epimerase"/>
    <property type="match status" value="1"/>
</dbReference>
<name>A0ABD6DNP8_9EURY</name>
<evidence type="ECO:0000259" key="2">
    <source>
        <dbReference type="Pfam" id="PF01370"/>
    </source>
</evidence>
<evidence type="ECO:0000313" key="4">
    <source>
        <dbReference type="Proteomes" id="UP001597034"/>
    </source>
</evidence>
<proteinExistence type="inferred from homology"/>
<gene>
    <name evidence="3" type="ORF">ACFSBL_18700</name>
</gene>
<dbReference type="Gene3D" id="3.90.25.10">
    <property type="entry name" value="UDP-galactose 4-epimerase, domain 1"/>
    <property type="match status" value="1"/>
</dbReference>